<sequence>MSNSSSSAGLSKPSNPAKNPAPNPDGAPPGSPGLSFGFARPPRDFDSARTRREFSVRHGSGLWNPADGIDESIEDEITRKIAELAEEREEPITDEEKVRIADKTRSLREGGWLESLKLEFAGKDAVPIEYFNRLAAEHENTISKVARINARAERKVAEKDAQIEDLRDASRNEPGDDSTSSENAALHDENNDLKGKLAECQKRGGKLENKLQGLEDELQKEKSKLQETANGNDALAKCNGRVDDLKRQLDATKAALNTSRQTASQHYEAVESLSQQIMDIRRREDGLKDEVLKLREENKDLFKAAAPTKDLKELDTLKKQIVSSELERANCKAKLRSLEKENKDLKKAAAALGQPSDPEGLRKRIAELEAQIANCKAKVQSLEKEIKYLKNAAKDLQKRVSELEAQRVKCGDKVKSLEKENQSLKDAAALQGEPGDPEGLRARIVDLLSEIRARDENIKALEALLDEARNASPPNQEPATELQARCAELRTQRDLYRDRWARRVVANDRATLVEFWEAVENTGREIKQLYQGIERLSTVLGLTNNVLDTPAILDMIVTQVTSSVTDEKQTVQLHVLSLRNANSVAQIRIESLLRDLDRAVLSRTEDEVRVQLRTVNELEVENRVTLRTQTYRDHRRAMLGHIFEAQAEFLALAERSGDRVAIEGLVDRFLLPISLPGIRLAQDPRQ</sequence>
<name>A0A4Z0YEP1_9PEZI</name>
<feature type="region of interest" description="Disordered" evidence="2">
    <location>
        <begin position="151"/>
        <end position="192"/>
    </location>
</feature>
<comment type="caution">
    <text evidence="3">The sequence shown here is derived from an EMBL/GenBank/DDBJ whole genome shotgun (WGS) entry which is preliminary data.</text>
</comment>
<feature type="compositionally biased region" description="Pro residues" evidence="2">
    <location>
        <begin position="19"/>
        <end position="31"/>
    </location>
</feature>
<feature type="compositionally biased region" description="Basic and acidic residues" evidence="2">
    <location>
        <begin position="151"/>
        <end position="174"/>
    </location>
</feature>
<keyword evidence="1" id="KW-0175">Coiled coil</keyword>
<dbReference type="PANTHER" id="PTHR23159">
    <property type="entry name" value="CENTROSOMAL PROTEIN 2"/>
    <property type="match status" value="1"/>
</dbReference>
<feature type="coiled-coil region" evidence="1">
    <location>
        <begin position="451"/>
        <end position="499"/>
    </location>
</feature>
<accession>A0A4Z0YEP1</accession>
<dbReference type="Gene3D" id="1.10.287.1490">
    <property type="match status" value="2"/>
</dbReference>
<dbReference type="PANTHER" id="PTHR23159:SF60">
    <property type="entry name" value="SPINDLE ASSEMBLY ABNORMAL PROTEIN 4"/>
    <property type="match status" value="1"/>
</dbReference>
<keyword evidence="4" id="KW-1185">Reference proteome</keyword>
<protein>
    <submittedName>
        <fullName evidence="3">Uncharacterized protein</fullName>
    </submittedName>
</protein>
<dbReference type="AlphaFoldDB" id="A0A4Z0YEP1"/>
<gene>
    <name evidence="3" type="ORF">E0Z10_g7104</name>
</gene>
<dbReference type="Proteomes" id="UP000297716">
    <property type="component" value="Unassembled WGS sequence"/>
</dbReference>
<proteinExistence type="predicted"/>
<dbReference type="EMBL" id="SKBN01000158">
    <property type="protein sequence ID" value="TGJ81667.1"/>
    <property type="molecule type" value="Genomic_DNA"/>
</dbReference>
<evidence type="ECO:0000313" key="4">
    <source>
        <dbReference type="Proteomes" id="UP000297716"/>
    </source>
</evidence>
<feature type="region of interest" description="Disordered" evidence="2">
    <location>
        <begin position="1"/>
        <end position="69"/>
    </location>
</feature>
<organism evidence="3 4">
    <name type="scientific">Xylaria hypoxylon</name>
    <dbReference type="NCBI Taxonomy" id="37992"/>
    <lineage>
        <taxon>Eukaryota</taxon>
        <taxon>Fungi</taxon>
        <taxon>Dikarya</taxon>
        <taxon>Ascomycota</taxon>
        <taxon>Pezizomycotina</taxon>
        <taxon>Sordariomycetes</taxon>
        <taxon>Xylariomycetidae</taxon>
        <taxon>Xylariales</taxon>
        <taxon>Xylariaceae</taxon>
        <taxon>Xylaria</taxon>
    </lineage>
</organism>
<feature type="compositionally biased region" description="Basic and acidic residues" evidence="2">
    <location>
        <begin position="41"/>
        <end position="56"/>
    </location>
</feature>
<evidence type="ECO:0000256" key="1">
    <source>
        <dbReference type="SAM" id="Coils"/>
    </source>
</evidence>
<reference evidence="3 4" key="1">
    <citation type="submission" date="2019-03" db="EMBL/GenBank/DDBJ databases">
        <title>Draft genome sequence of Xylaria hypoxylon DSM 108379, a ubiquitous saprotrophic-parasitic fungi on hardwood.</title>
        <authorList>
            <person name="Buettner E."/>
            <person name="Leonhardt S."/>
            <person name="Gebauer A.M."/>
            <person name="Liers C."/>
            <person name="Hofrichter M."/>
            <person name="Kellner H."/>
        </authorList>
    </citation>
    <scope>NUCLEOTIDE SEQUENCE [LARGE SCALE GENOMIC DNA]</scope>
    <source>
        <strain evidence="3 4">DSM 108379</strain>
    </source>
</reference>
<evidence type="ECO:0000313" key="3">
    <source>
        <dbReference type="EMBL" id="TGJ81667.1"/>
    </source>
</evidence>
<evidence type="ECO:0000256" key="2">
    <source>
        <dbReference type="SAM" id="MobiDB-lite"/>
    </source>
</evidence>
<dbReference type="OrthoDB" id="4778966at2759"/>